<reference evidence="2" key="1">
    <citation type="submission" date="2018-05" db="EMBL/GenBank/DDBJ databases">
        <authorList>
            <person name="Lanie J.A."/>
            <person name="Ng W.-L."/>
            <person name="Kazmierczak K.M."/>
            <person name="Andrzejewski T.M."/>
            <person name="Davidsen T.M."/>
            <person name="Wayne K.J."/>
            <person name="Tettelin H."/>
            <person name="Glass J.I."/>
            <person name="Rusch D."/>
            <person name="Podicherti R."/>
            <person name="Tsui H.-C.T."/>
            <person name="Winkler M.E."/>
        </authorList>
    </citation>
    <scope>NUCLEOTIDE SEQUENCE</scope>
</reference>
<feature type="compositionally biased region" description="Polar residues" evidence="1">
    <location>
        <begin position="374"/>
        <end position="393"/>
    </location>
</feature>
<organism evidence="2">
    <name type="scientific">marine metagenome</name>
    <dbReference type="NCBI Taxonomy" id="408172"/>
    <lineage>
        <taxon>unclassified sequences</taxon>
        <taxon>metagenomes</taxon>
        <taxon>ecological metagenomes</taxon>
    </lineage>
</organism>
<gene>
    <name evidence="2" type="ORF">METZ01_LOCUS96350</name>
</gene>
<feature type="region of interest" description="Disordered" evidence="1">
    <location>
        <begin position="368"/>
        <end position="393"/>
    </location>
</feature>
<feature type="compositionally biased region" description="Polar residues" evidence="1">
    <location>
        <begin position="48"/>
        <end position="60"/>
    </location>
</feature>
<proteinExistence type="predicted"/>
<accession>A0A381VT84</accession>
<feature type="region of interest" description="Disordered" evidence="1">
    <location>
        <begin position="271"/>
        <end position="356"/>
    </location>
</feature>
<feature type="non-terminal residue" evidence="2">
    <location>
        <position position="666"/>
    </location>
</feature>
<feature type="compositionally biased region" description="Basic and acidic residues" evidence="1">
    <location>
        <begin position="82"/>
        <end position="91"/>
    </location>
</feature>
<feature type="region of interest" description="Disordered" evidence="1">
    <location>
        <begin position="425"/>
        <end position="480"/>
    </location>
</feature>
<feature type="region of interest" description="Disordered" evidence="1">
    <location>
        <begin position="40"/>
        <end position="114"/>
    </location>
</feature>
<name>A0A381VT84_9ZZZZ</name>
<feature type="non-terminal residue" evidence="2">
    <location>
        <position position="1"/>
    </location>
</feature>
<sequence length="666" mass="70804">VLSVNFQPPQIKADAKPESGLLNVGRKSGRAGTFLQFLRPKNDPKSRQVATDAQLVSGTKGTAKAVLNGTEPSRSPVVRSKKGTDKEEAKAAGRVSKGSTVSKKKSNVAEDRGTPVGALGQAQQQIATKISLTGKLRDLKGSGITKVDGLFGSAVVNETTTVNTTSKTGIQSSVTIPIKTAVNSSNNSHVAKNLAQTITDGKNKLAGPRKQASQAIVNISDERGVKNARTVQHKVGQGRANGDTVLSGAATQGATEKTFSLKEDRVIAQPSRRMPLSKVAVDASEPGRVPDQSSYLNGSKKNRHSKQEPQVEKKASGPVVTKRQNSNAVNSPEPHRQARTNELTSETGPKISKDAPVSIAVSREAVRGNPESLLKSTVSQKTKTNLKVHSDRVSTSSIGELNVKSEGPEATKPKALTNTRVTLEGKNSRDKNGIETNQTEPKLSIRHLGLKTTAAHGASGYKKDVLSSEAPSSQKPKMVEASKLDSVLKSITQAANTGSPAKFDNRGLRNQAPLIQHKQKVQTPSTDPQLVDGKNLNSKMAQVPNNKLLAPKELKAVLKPKKQYVSIGVPTRATQRGLNQSIINSRKVQRTGNVENKVGSGGMEAAFLESEMKLANKLEFSNDAQRQNMPPGESFVSNGAKSHVSMAGEMLEAGRSDLSHIKDIAA</sequence>
<protein>
    <submittedName>
        <fullName evidence="2">Uncharacterized protein</fullName>
    </submittedName>
</protein>
<feature type="compositionally biased region" description="Basic and acidic residues" evidence="1">
    <location>
        <begin position="305"/>
        <end position="315"/>
    </location>
</feature>
<dbReference type="AlphaFoldDB" id="A0A381VT84"/>
<feature type="region of interest" description="Disordered" evidence="1">
    <location>
        <begin position="1"/>
        <end position="24"/>
    </location>
</feature>
<evidence type="ECO:0000256" key="1">
    <source>
        <dbReference type="SAM" id="MobiDB-lite"/>
    </source>
</evidence>
<dbReference type="EMBL" id="UINC01009711">
    <property type="protein sequence ID" value="SVA43496.1"/>
    <property type="molecule type" value="Genomic_DNA"/>
</dbReference>
<evidence type="ECO:0000313" key="2">
    <source>
        <dbReference type="EMBL" id="SVA43496.1"/>
    </source>
</evidence>